<dbReference type="AlphaFoldDB" id="A0AAE0LE43"/>
<dbReference type="Proteomes" id="UP001190700">
    <property type="component" value="Unassembled WGS sequence"/>
</dbReference>
<evidence type="ECO:0000313" key="1">
    <source>
        <dbReference type="EMBL" id="KAK3281434.1"/>
    </source>
</evidence>
<sequence>MAETLLRVADMAAASGWAPGDTIDSPGIVNLVGDLEPHAEYWSPNVPGAPPLTDMLLADGGILENTGLIGLLRRKVRSVVVFLNTVTPLRPKYNACSTKAPGVNDVESQLAAWFGWQEYPSDESGFYYYNDHIFNQTDYCPFVKKIQAAQASGGGAVASMELTTIDSKWWNIDAGMKVNMTLVYLSRTFGWEDKLTDSRVKWNALPLFNRDDPTSIPSSGPFKGFPHYSTFGDLEMEANQANLLADLTGWVVKNNAGIFSQAFGEQAA</sequence>
<keyword evidence="2" id="KW-1185">Reference proteome</keyword>
<comment type="caution">
    <text evidence="1">The sequence shown here is derived from an EMBL/GenBank/DDBJ whole genome shotgun (WGS) entry which is preliminary data.</text>
</comment>
<organism evidence="1 2">
    <name type="scientific">Cymbomonas tetramitiformis</name>
    <dbReference type="NCBI Taxonomy" id="36881"/>
    <lineage>
        <taxon>Eukaryota</taxon>
        <taxon>Viridiplantae</taxon>
        <taxon>Chlorophyta</taxon>
        <taxon>Pyramimonadophyceae</taxon>
        <taxon>Pyramimonadales</taxon>
        <taxon>Pyramimonadaceae</taxon>
        <taxon>Cymbomonas</taxon>
    </lineage>
</organism>
<gene>
    <name evidence="1" type="ORF">CYMTET_10784</name>
</gene>
<dbReference type="EMBL" id="LGRX02003848">
    <property type="protein sequence ID" value="KAK3281434.1"/>
    <property type="molecule type" value="Genomic_DNA"/>
</dbReference>
<accession>A0AAE0LE43</accession>
<evidence type="ECO:0008006" key="3">
    <source>
        <dbReference type="Google" id="ProtNLM"/>
    </source>
</evidence>
<proteinExistence type="predicted"/>
<evidence type="ECO:0000313" key="2">
    <source>
        <dbReference type="Proteomes" id="UP001190700"/>
    </source>
</evidence>
<name>A0AAE0LE43_9CHLO</name>
<protein>
    <recommendedName>
        <fullName evidence="3">PNPLA domain-containing protein</fullName>
    </recommendedName>
</protein>
<reference evidence="1 2" key="1">
    <citation type="journal article" date="2015" name="Genome Biol. Evol.">
        <title>Comparative Genomics of a Bacterivorous Green Alga Reveals Evolutionary Causalities and Consequences of Phago-Mixotrophic Mode of Nutrition.</title>
        <authorList>
            <person name="Burns J.A."/>
            <person name="Paasch A."/>
            <person name="Narechania A."/>
            <person name="Kim E."/>
        </authorList>
    </citation>
    <scope>NUCLEOTIDE SEQUENCE [LARGE SCALE GENOMIC DNA]</scope>
    <source>
        <strain evidence="1 2">PLY_AMNH</strain>
    </source>
</reference>